<proteinExistence type="predicted"/>
<accession>A0ABS8DEI2</accession>
<evidence type="ECO:0000256" key="1">
    <source>
        <dbReference type="SAM" id="Phobius"/>
    </source>
</evidence>
<comment type="caution">
    <text evidence="2">The sequence shown here is derived from an EMBL/GenBank/DDBJ whole genome shotgun (WGS) entry which is preliminary data.</text>
</comment>
<evidence type="ECO:0000313" key="3">
    <source>
        <dbReference type="Proteomes" id="UP001299546"/>
    </source>
</evidence>
<dbReference type="Proteomes" id="UP001299546">
    <property type="component" value="Unassembled WGS sequence"/>
</dbReference>
<dbReference type="RefSeq" id="WP_066736253.1">
    <property type="nucleotide sequence ID" value="NZ_JAJCIQ010000002.1"/>
</dbReference>
<keyword evidence="3" id="KW-1185">Reference proteome</keyword>
<keyword evidence="1" id="KW-0472">Membrane</keyword>
<dbReference type="EMBL" id="JAJCIS010000002">
    <property type="protein sequence ID" value="MCB7386819.1"/>
    <property type="molecule type" value="Genomic_DNA"/>
</dbReference>
<name>A0ABS8DEI2_9FIRM</name>
<feature type="transmembrane region" description="Helical" evidence="1">
    <location>
        <begin position="67"/>
        <end position="87"/>
    </location>
</feature>
<keyword evidence="1" id="KW-0812">Transmembrane</keyword>
<keyword evidence="1" id="KW-1133">Transmembrane helix</keyword>
<reference evidence="2 3" key="1">
    <citation type="submission" date="2021-10" db="EMBL/GenBank/DDBJ databases">
        <title>Collection of gut derived symbiotic bacterial strains cultured from healthy donors.</title>
        <authorList>
            <person name="Lin H."/>
            <person name="Littmann E."/>
            <person name="Kohout C."/>
            <person name="Pamer E.G."/>
        </authorList>
    </citation>
    <scope>NUCLEOTIDE SEQUENCE [LARGE SCALE GENOMIC DNA]</scope>
    <source>
        <strain evidence="2 3">DFI.1.165</strain>
    </source>
</reference>
<evidence type="ECO:0000313" key="2">
    <source>
        <dbReference type="EMBL" id="MCB7386819.1"/>
    </source>
</evidence>
<evidence type="ECO:0008006" key="4">
    <source>
        <dbReference type="Google" id="ProtNLM"/>
    </source>
</evidence>
<gene>
    <name evidence="2" type="ORF">LIZ65_05915</name>
</gene>
<sequence>MAARRSTTVRTSGRQSARSTYIYGNTVRQAEVMPRRREWEQEAPERQKKVSQQVQKNRKKALHMNPAYVAFLTIAAVLALGVCVWYLQVRAELTSRSENITLLQQQLAQAKEENNTRYNAVVDSINLETVRDKAINEMGMVYANQDQIITYQNPVNDYVKQYEDIPESGVLAKSDKASK</sequence>
<organism evidence="2 3">
    <name type="scientific">Bariatricus massiliensis</name>
    <dbReference type="NCBI Taxonomy" id="1745713"/>
    <lineage>
        <taxon>Bacteria</taxon>
        <taxon>Bacillati</taxon>
        <taxon>Bacillota</taxon>
        <taxon>Clostridia</taxon>
        <taxon>Lachnospirales</taxon>
        <taxon>Lachnospiraceae</taxon>
        <taxon>Bariatricus</taxon>
    </lineage>
</organism>
<protein>
    <recommendedName>
        <fullName evidence="4">Cell division protein FtsL</fullName>
    </recommendedName>
</protein>